<evidence type="ECO:0000313" key="3">
    <source>
        <dbReference type="Proteomes" id="UP001274830"/>
    </source>
</evidence>
<feature type="compositionally biased region" description="Low complexity" evidence="1">
    <location>
        <begin position="165"/>
        <end position="178"/>
    </location>
</feature>
<comment type="caution">
    <text evidence="2">The sequence shown here is derived from an EMBL/GenBank/DDBJ whole genome shotgun (WGS) entry which is preliminary data.</text>
</comment>
<keyword evidence="3" id="KW-1185">Reference proteome</keyword>
<feature type="region of interest" description="Disordered" evidence="1">
    <location>
        <begin position="204"/>
        <end position="280"/>
    </location>
</feature>
<dbReference type="EMBL" id="JAUTXT010000003">
    <property type="protein sequence ID" value="KAK3678802.1"/>
    <property type="molecule type" value="Genomic_DNA"/>
</dbReference>
<sequence length="280" mass="32231">MESTTFFRGLLSYMWEGDRNVSKESFRLWICDDETRMTLMQFKREHIDKREHHDQLHNVLDDFSKLKSLKGKIKVPAQQNSTRRVGIVMAYYPIPAVISTGKFYSDDEWKWKAAWSLFFTVLKDLQHDKVGYFVQLLGGPSLFEHMLEVKPAAPRNTLFGNPVHSPSSQPYSSSAGSYTVTDPAPSTKRNVSVAMVPNRLPYRDTYCRSKRGGKAIRKAEAKRAAKDAEVRKRKRDAGEASEDEGPDGGPQEKFFRRDRTRRGAYLYEPVKRTASQRRVE</sequence>
<dbReference type="Proteomes" id="UP001274830">
    <property type="component" value="Unassembled WGS sequence"/>
</dbReference>
<feature type="region of interest" description="Disordered" evidence="1">
    <location>
        <begin position="158"/>
        <end position="192"/>
    </location>
</feature>
<dbReference type="AlphaFoldDB" id="A0AAE0WV28"/>
<protein>
    <submittedName>
        <fullName evidence="2">Uncharacterized protein</fullName>
    </submittedName>
</protein>
<reference evidence="2" key="1">
    <citation type="submission" date="2023-07" db="EMBL/GenBank/DDBJ databases">
        <title>Black Yeasts Isolated from many extreme environments.</title>
        <authorList>
            <person name="Coleine C."/>
            <person name="Stajich J.E."/>
            <person name="Selbmann L."/>
        </authorList>
    </citation>
    <scope>NUCLEOTIDE SEQUENCE</scope>
    <source>
        <strain evidence="2">CCFEE 5485</strain>
    </source>
</reference>
<gene>
    <name evidence="2" type="ORF">LTR78_001255</name>
</gene>
<evidence type="ECO:0000313" key="2">
    <source>
        <dbReference type="EMBL" id="KAK3678802.1"/>
    </source>
</evidence>
<feature type="compositionally biased region" description="Basic and acidic residues" evidence="1">
    <location>
        <begin position="217"/>
        <end position="230"/>
    </location>
</feature>
<accession>A0AAE0WV28</accession>
<proteinExistence type="predicted"/>
<evidence type="ECO:0000256" key="1">
    <source>
        <dbReference type="SAM" id="MobiDB-lite"/>
    </source>
</evidence>
<organism evidence="2 3">
    <name type="scientific">Recurvomyces mirabilis</name>
    <dbReference type="NCBI Taxonomy" id="574656"/>
    <lineage>
        <taxon>Eukaryota</taxon>
        <taxon>Fungi</taxon>
        <taxon>Dikarya</taxon>
        <taxon>Ascomycota</taxon>
        <taxon>Pezizomycotina</taxon>
        <taxon>Dothideomycetes</taxon>
        <taxon>Dothideomycetidae</taxon>
        <taxon>Mycosphaerellales</taxon>
        <taxon>Teratosphaeriaceae</taxon>
        <taxon>Recurvomyces</taxon>
    </lineage>
</organism>
<name>A0AAE0WV28_9PEZI</name>